<dbReference type="Pfam" id="PF02518">
    <property type="entry name" value="HATPase_c"/>
    <property type="match status" value="1"/>
</dbReference>
<sequence>MTAKAALFITVLLVWQPLYGQPGASFLRLGVNEGLSQNSVREIFQDRQGFIWIGTGDGLNRYDGIQIKKYRQSFRDKSSRRFPGKILNGRIHEDAAGDLWMIVDGKLVKMNVATETFTIIRPIGGDLEHVIIGMEGNHVYVMNAAGVDVVNIADRSVEQIHQPDVIGFYQPTKNESFLLFRKGNSIFRLDPKTKVSRQVLTTGPDSLYAAAVSKSSVLITTGNKVNEYLLPSGKLATSYLVPETLRNKDLSPFLKAPNGDIIATVPGNGIVRVDSIKATFHHYRNIENDPFSLSSNLIYTAIIDHTDNMWLGTEGGGISRLSLRERLFEGFPDVIRTKSESSFMMVKSIYHDEGKIYVGTYGKGLFIIDRETMAHRVTFDPAHRTDAGFGGVFFIRKDDRGRVWMNSGEEIGVADPGKGIFIISAHIPYIRKGKRHNIPQCFAQIGQGRYIVGTVQSTYLVEEKNNQLKLTDLGLVNDQLEGDVQTIFVRHKGDLVIGKGEGEGFIVVRLTKEDEPVIIEKGLQGLAVKYIYRDKLRNAWWYATNLGIIIRKDDGAKEILIDEESGLSNDFIYSIIPEDDHVFWVSTNKGINRILFEKDGSLKVRAIEQYATQHGLQSNEFNTGGYFKDSNLIFFGGVTGINWFDHRKFVKRSFTARSYITDLLINDKPLDVDSAANFLENVRLNYKENNLQIKFATLDYTNPSVNQYLYRLTGYDKTWVRAGSNPDARYSRLPHGNYRFEIISSNSEGVWTAPFSLLSITISPPFWLTWWFRIIAAFTAASLIFFLSRFYLKRKMEKQMRIIEQQLAVNNERLRISRDMHDELGTGLSKIALLSEVGKNDKMPGKNDRIINEISDTSRKLADKMGEIIWTLNPRNDTLSNLAAYLKEYIYETTESLPVEVRFHFPDSLPDLSLGHMIRQQLMLVTKEALNNALKHSGASLIDFYLTIEDESIVFSVKDNGSGFDAGKTDQQVNGKKNGLLNMRSRMASVGGHYALETKEGIGTQVRYGITI</sequence>
<comment type="caution">
    <text evidence="4">The sequence shown here is derived from an EMBL/GenBank/DDBJ whole genome shotgun (WGS) entry which is preliminary data.</text>
</comment>
<dbReference type="InterPro" id="IPR011047">
    <property type="entry name" value="Quinoprotein_ADH-like_sf"/>
</dbReference>
<proteinExistence type="predicted"/>
<evidence type="ECO:0000313" key="4">
    <source>
        <dbReference type="EMBL" id="MCG2615436.1"/>
    </source>
</evidence>
<dbReference type="Gene3D" id="1.20.5.1930">
    <property type="match status" value="1"/>
</dbReference>
<dbReference type="InterPro" id="IPR011123">
    <property type="entry name" value="Y_Y_Y"/>
</dbReference>
<protein>
    <submittedName>
        <fullName evidence="4">Histidine kinase</fullName>
    </submittedName>
</protein>
<keyword evidence="4" id="KW-0808">Transferase</keyword>
<dbReference type="InterPro" id="IPR005467">
    <property type="entry name" value="His_kinase_dom"/>
</dbReference>
<dbReference type="PROSITE" id="PS50109">
    <property type="entry name" value="HIS_KIN"/>
    <property type="match status" value="1"/>
</dbReference>
<dbReference type="Pfam" id="PF07730">
    <property type="entry name" value="HisKA_3"/>
    <property type="match status" value="1"/>
</dbReference>
<dbReference type="CDD" id="cd16917">
    <property type="entry name" value="HATPase_UhpB-NarQ-NarX-like"/>
    <property type="match status" value="1"/>
</dbReference>
<feature type="domain" description="Histidine kinase" evidence="3">
    <location>
        <begin position="819"/>
        <end position="1012"/>
    </location>
</feature>
<dbReference type="PANTHER" id="PTHR43547">
    <property type="entry name" value="TWO-COMPONENT HISTIDINE KINASE"/>
    <property type="match status" value="1"/>
</dbReference>
<dbReference type="Pfam" id="PF07495">
    <property type="entry name" value="Y_Y_Y"/>
    <property type="match status" value="1"/>
</dbReference>
<dbReference type="SUPFAM" id="SSF55874">
    <property type="entry name" value="ATPase domain of HSP90 chaperone/DNA topoisomerase II/histidine kinase"/>
    <property type="match status" value="1"/>
</dbReference>
<dbReference type="Gene3D" id="2.60.40.10">
    <property type="entry name" value="Immunoglobulins"/>
    <property type="match status" value="1"/>
</dbReference>
<dbReference type="PANTHER" id="PTHR43547:SF2">
    <property type="entry name" value="HYBRID SIGNAL TRANSDUCTION HISTIDINE KINASE C"/>
    <property type="match status" value="1"/>
</dbReference>
<dbReference type="GO" id="GO:0016301">
    <property type="term" value="F:kinase activity"/>
    <property type="evidence" value="ECO:0007669"/>
    <property type="project" value="UniProtKB-KW"/>
</dbReference>
<dbReference type="RefSeq" id="WP_237872982.1">
    <property type="nucleotide sequence ID" value="NZ_JAKLTR010000008.1"/>
</dbReference>
<dbReference type="Gene3D" id="2.130.10.10">
    <property type="entry name" value="YVTN repeat-like/Quinoprotein amine dehydrogenase"/>
    <property type="match status" value="3"/>
</dbReference>
<reference evidence="4" key="1">
    <citation type="submission" date="2022-01" db="EMBL/GenBank/DDBJ databases">
        <authorList>
            <person name="Jo J.-H."/>
            <person name="Im W.-T."/>
        </authorList>
    </citation>
    <scope>NUCLEOTIDE SEQUENCE</scope>
    <source>
        <strain evidence="4">NA20</strain>
    </source>
</reference>
<dbReference type="SUPFAM" id="SSF50998">
    <property type="entry name" value="Quinoprotein alcohol dehydrogenase-like"/>
    <property type="match status" value="1"/>
</dbReference>
<dbReference type="EMBL" id="JAKLTR010000008">
    <property type="protein sequence ID" value="MCG2615436.1"/>
    <property type="molecule type" value="Genomic_DNA"/>
</dbReference>
<keyword evidence="2" id="KW-1133">Transmembrane helix</keyword>
<dbReference type="SUPFAM" id="SSF50969">
    <property type="entry name" value="YVTN repeat-like/Quinoprotein amine dehydrogenase"/>
    <property type="match status" value="1"/>
</dbReference>
<gene>
    <name evidence="4" type="ORF">LZZ85_14145</name>
</gene>
<dbReference type="InterPro" id="IPR003594">
    <property type="entry name" value="HATPase_dom"/>
</dbReference>
<dbReference type="InterPro" id="IPR011712">
    <property type="entry name" value="Sig_transdc_His_kin_sub3_dim/P"/>
</dbReference>
<evidence type="ECO:0000256" key="2">
    <source>
        <dbReference type="SAM" id="Phobius"/>
    </source>
</evidence>
<dbReference type="InterPro" id="IPR015943">
    <property type="entry name" value="WD40/YVTN_repeat-like_dom_sf"/>
</dbReference>
<keyword evidence="2" id="KW-0472">Membrane</keyword>
<dbReference type="Gene3D" id="3.30.565.10">
    <property type="entry name" value="Histidine kinase-like ATPase, C-terminal domain"/>
    <property type="match status" value="1"/>
</dbReference>
<dbReference type="InterPro" id="IPR036890">
    <property type="entry name" value="HATPase_C_sf"/>
</dbReference>
<name>A0ABS9KSX6_9BACT</name>
<evidence type="ECO:0000259" key="3">
    <source>
        <dbReference type="PROSITE" id="PS50109"/>
    </source>
</evidence>
<organism evidence="4 5">
    <name type="scientific">Terrimonas ginsenosidimutans</name>
    <dbReference type="NCBI Taxonomy" id="2908004"/>
    <lineage>
        <taxon>Bacteria</taxon>
        <taxon>Pseudomonadati</taxon>
        <taxon>Bacteroidota</taxon>
        <taxon>Chitinophagia</taxon>
        <taxon>Chitinophagales</taxon>
        <taxon>Chitinophagaceae</taxon>
        <taxon>Terrimonas</taxon>
    </lineage>
</organism>
<dbReference type="InterPro" id="IPR011044">
    <property type="entry name" value="Quino_amine_DH_bsu"/>
</dbReference>
<keyword evidence="2" id="KW-0812">Transmembrane</keyword>
<dbReference type="InterPro" id="IPR013783">
    <property type="entry name" value="Ig-like_fold"/>
</dbReference>
<keyword evidence="4" id="KW-0418">Kinase</keyword>
<dbReference type="InterPro" id="IPR011110">
    <property type="entry name" value="Reg_prop"/>
</dbReference>
<evidence type="ECO:0000256" key="1">
    <source>
        <dbReference type="ARBA" id="ARBA00022553"/>
    </source>
</evidence>
<keyword evidence="5" id="KW-1185">Reference proteome</keyword>
<feature type="transmembrane region" description="Helical" evidence="2">
    <location>
        <begin position="770"/>
        <end position="792"/>
    </location>
</feature>
<evidence type="ECO:0000313" key="5">
    <source>
        <dbReference type="Proteomes" id="UP001165367"/>
    </source>
</evidence>
<accession>A0ABS9KSX6</accession>
<dbReference type="Proteomes" id="UP001165367">
    <property type="component" value="Unassembled WGS sequence"/>
</dbReference>
<dbReference type="Pfam" id="PF07494">
    <property type="entry name" value="Reg_prop"/>
    <property type="match status" value="1"/>
</dbReference>
<keyword evidence="1" id="KW-0597">Phosphoprotein</keyword>